<name>A0AAD6WZC4_9AGAR</name>
<evidence type="ECO:0000313" key="3">
    <source>
        <dbReference type="EMBL" id="KAJ7030847.1"/>
    </source>
</evidence>
<proteinExistence type="predicted"/>
<dbReference type="Pfam" id="PF00069">
    <property type="entry name" value="Pkinase"/>
    <property type="match status" value="1"/>
</dbReference>
<dbReference type="InterPro" id="IPR011009">
    <property type="entry name" value="Kinase-like_dom_sf"/>
</dbReference>
<dbReference type="Pfam" id="PF07714">
    <property type="entry name" value="PK_Tyr_Ser-Thr"/>
    <property type="match status" value="1"/>
</dbReference>
<accession>A0AAD6WZC4</accession>
<dbReference type="Gene3D" id="1.10.510.10">
    <property type="entry name" value="Transferase(Phosphotransferase) domain 1"/>
    <property type="match status" value="2"/>
</dbReference>
<dbReference type="GO" id="GO:0004674">
    <property type="term" value="F:protein serine/threonine kinase activity"/>
    <property type="evidence" value="ECO:0007669"/>
    <property type="project" value="TreeGrafter"/>
</dbReference>
<keyword evidence="3" id="KW-0418">Kinase</keyword>
<feature type="region of interest" description="Disordered" evidence="1">
    <location>
        <begin position="1"/>
        <end position="24"/>
    </location>
</feature>
<dbReference type="SMART" id="SM00220">
    <property type="entry name" value="S_TKc"/>
    <property type="match status" value="1"/>
</dbReference>
<dbReference type="CDD" id="cd14014">
    <property type="entry name" value="STKc_PknB_like"/>
    <property type="match status" value="1"/>
</dbReference>
<dbReference type="PANTHER" id="PTHR44329">
    <property type="entry name" value="SERINE/THREONINE-PROTEIN KINASE TNNI3K-RELATED"/>
    <property type="match status" value="1"/>
</dbReference>
<sequence>MFYARDLLEPIEEPPPASNKDTAPRHVLMSDNQSIAKIIPVPPDLDLTGDVAKTNSFRFESGGVADVSQGSVINSRKIKGKLVAIKVFRRIHTDGNVMETIQDLYAQCELWAKLNHPNILSFLGVALDLGPSPALISPLYRSPGIMEYLSEGPKSSQQRYEIIQGIAQGLLYLHSQGLVHGNLTTKKVLISDDAIPNICGYGLANISTQSSKNSPSYTPISPSARFTAPEYYINAPAHKTHRIRTGDVYSFSMVVLEIMSGIRPFHHLSDDVSVLLHILPGGRPSRSELDPLLVSNRLWGFLKQLWNHQPALRPEMNRVILMLQSLQSDSDKPDGGVTEIGSSILYSNVDEFDIEEEVSFGHPCLAEINSQDLSGRLFRTDEYPYATGGNSNIYRGQLMHRNGYKIRVAIKLIRVSNDGSGQLEELLRRLKKETRVWSRLNHRNILPFLGVWDEPIAPWPALISPFYNSGDLKKYLTEHLTCDKEKMIIGVTAGIECLHRHGIVHGDLKVHNVLVDKNDRPCICDFGISRIINARGFTTSSVGTPPYMAPELFVVLGDVAGVTFRPGPTTLSSDVYSVALLILEILNTNSLKHRPLNGILTAKDHGSLRPRRSDYDSASVSSDFWSLLDSCWEPDPDLRPTIQDQCTCLTTGCQIALGYHSSLPEALTESPFGRATLQSLSQAPPRVTGAVCRQRKHETRRTGGHRLSAQN</sequence>
<dbReference type="SUPFAM" id="SSF56112">
    <property type="entry name" value="Protein kinase-like (PK-like)"/>
    <property type="match status" value="2"/>
</dbReference>
<dbReference type="Proteomes" id="UP001218188">
    <property type="component" value="Unassembled WGS sequence"/>
</dbReference>
<dbReference type="AlphaFoldDB" id="A0AAD6WZC4"/>
<evidence type="ECO:0000313" key="4">
    <source>
        <dbReference type="Proteomes" id="UP001218188"/>
    </source>
</evidence>
<feature type="domain" description="Protein kinase" evidence="2">
    <location>
        <begin position="53"/>
        <end position="326"/>
    </location>
</feature>
<evidence type="ECO:0000259" key="2">
    <source>
        <dbReference type="PROSITE" id="PS50011"/>
    </source>
</evidence>
<dbReference type="GO" id="GO:0005524">
    <property type="term" value="F:ATP binding"/>
    <property type="evidence" value="ECO:0007669"/>
    <property type="project" value="InterPro"/>
</dbReference>
<dbReference type="PROSITE" id="PS50011">
    <property type="entry name" value="PROTEIN_KINASE_DOM"/>
    <property type="match status" value="2"/>
</dbReference>
<organism evidence="3 4">
    <name type="scientific">Mycena alexandri</name>
    <dbReference type="NCBI Taxonomy" id="1745969"/>
    <lineage>
        <taxon>Eukaryota</taxon>
        <taxon>Fungi</taxon>
        <taxon>Dikarya</taxon>
        <taxon>Basidiomycota</taxon>
        <taxon>Agaricomycotina</taxon>
        <taxon>Agaricomycetes</taxon>
        <taxon>Agaricomycetidae</taxon>
        <taxon>Agaricales</taxon>
        <taxon>Marasmiineae</taxon>
        <taxon>Mycenaceae</taxon>
        <taxon>Mycena</taxon>
    </lineage>
</organism>
<keyword evidence="4" id="KW-1185">Reference proteome</keyword>
<evidence type="ECO:0000256" key="1">
    <source>
        <dbReference type="SAM" id="MobiDB-lite"/>
    </source>
</evidence>
<dbReference type="InterPro" id="IPR051681">
    <property type="entry name" value="Ser/Thr_Kinases-Pseudokinases"/>
</dbReference>
<dbReference type="PROSITE" id="PS00108">
    <property type="entry name" value="PROTEIN_KINASE_ST"/>
    <property type="match status" value="1"/>
</dbReference>
<dbReference type="PANTHER" id="PTHR44329:SF214">
    <property type="entry name" value="PROTEIN KINASE DOMAIN-CONTAINING PROTEIN"/>
    <property type="match status" value="1"/>
</dbReference>
<protein>
    <submittedName>
        <fullName evidence="3">Kinase-like domain-containing protein</fullName>
    </submittedName>
</protein>
<dbReference type="InterPro" id="IPR000719">
    <property type="entry name" value="Prot_kinase_dom"/>
</dbReference>
<gene>
    <name evidence="3" type="ORF">C8F04DRAFT_714334</name>
</gene>
<keyword evidence="3" id="KW-0808">Transferase</keyword>
<dbReference type="InterPro" id="IPR008271">
    <property type="entry name" value="Ser/Thr_kinase_AS"/>
</dbReference>
<dbReference type="EMBL" id="JARJCM010000087">
    <property type="protein sequence ID" value="KAJ7030847.1"/>
    <property type="molecule type" value="Genomic_DNA"/>
</dbReference>
<feature type="domain" description="Protein kinase" evidence="2">
    <location>
        <begin position="379"/>
        <end position="663"/>
    </location>
</feature>
<reference evidence="3" key="1">
    <citation type="submission" date="2023-03" db="EMBL/GenBank/DDBJ databases">
        <title>Massive genome expansion in bonnet fungi (Mycena s.s.) driven by repeated elements and novel gene families across ecological guilds.</title>
        <authorList>
            <consortium name="Lawrence Berkeley National Laboratory"/>
            <person name="Harder C.B."/>
            <person name="Miyauchi S."/>
            <person name="Viragh M."/>
            <person name="Kuo A."/>
            <person name="Thoen E."/>
            <person name="Andreopoulos B."/>
            <person name="Lu D."/>
            <person name="Skrede I."/>
            <person name="Drula E."/>
            <person name="Henrissat B."/>
            <person name="Morin E."/>
            <person name="Kohler A."/>
            <person name="Barry K."/>
            <person name="LaButti K."/>
            <person name="Morin E."/>
            <person name="Salamov A."/>
            <person name="Lipzen A."/>
            <person name="Mereny Z."/>
            <person name="Hegedus B."/>
            <person name="Baldrian P."/>
            <person name="Stursova M."/>
            <person name="Weitz H."/>
            <person name="Taylor A."/>
            <person name="Grigoriev I.V."/>
            <person name="Nagy L.G."/>
            <person name="Martin F."/>
            <person name="Kauserud H."/>
        </authorList>
    </citation>
    <scope>NUCLEOTIDE SEQUENCE</scope>
    <source>
        <strain evidence="3">CBHHK200</strain>
    </source>
</reference>
<comment type="caution">
    <text evidence="3">The sequence shown here is derived from an EMBL/GenBank/DDBJ whole genome shotgun (WGS) entry which is preliminary data.</text>
</comment>
<dbReference type="InterPro" id="IPR001245">
    <property type="entry name" value="Ser-Thr/Tyr_kinase_cat_dom"/>
</dbReference>